<dbReference type="GO" id="GO:0030246">
    <property type="term" value="F:carbohydrate binding"/>
    <property type="evidence" value="ECO:0007669"/>
    <property type="project" value="InterPro"/>
</dbReference>
<feature type="domain" description="SUEL-type lectin" evidence="1">
    <location>
        <begin position="119"/>
        <end position="208"/>
    </location>
</feature>
<organism evidence="2 3">
    <name type="scientific">Aphanomyces euteiches</name>
    <dbReference type="NCBI Taxonomy" id="100861"/>
    <lineage>
        <taxon>Eukaryota</taxon>
        <taxon>Sar</taxon>
        <taxon>Stramenopiles</taxon>
        <taxon>Oomycota</taxon>
        <taxon>Saprolegniomycetes</taxon>
        <taxon>Saprolegniales</taxon>
        <taxon>Verrucalvaceae</taxon>
        <taxon>Aphanomyces</taxon>
    </lineage>
</organism>
<feature type="domain" description="SUEL-type lectin" evidence="1">
    <location>
        <begin position="35"/>
        <end position="121"/>
    </location>
</feature>
<dbReference type="Pfam" id="PF02140">
    <property type="entry name" value="SUEL_Lectin"/>
    <property type="match status" value="2"/>
</dbReference>
<dbReference type="InterPro" id="IPR043159">
    <property type="entry name" value="Lectin_gal-bd_sf"/>
</dbReference>
<keyword evidence="3" id="KW-1185">Reference proteome</keyword>
<gene>
    <name evidence="2" type="ORF">Ae201684_000614</name>
</gene>
<reference evidence="2 3" key="1">
    <citation type="submission" date="2019-07" db="EMBL/GenBank/DDBJ databases">
        <title>Genomics analysis of Aphanomyces spp. identifies a new class of oomycete effector associated with host adaptation.</title>
        <authorList>
            <person name="Gaulin E."/>
        </authorList>
    </citation>
    <scope>NUCLEOTIDE SEQUENCE [LARGE SCALE GENOMIC DNA]</scope>
    <source>
        <strain evidence="2 3">ATCC 201684</strain>
    </source>
</reference>
<dbReference type="VEuPathDB" id="FungiDB:AeMF1_001737"/>
<evidence type="ECO:0000313" key="3">
    <source>
        <dbReference type="Proteomes" id="UP000481153"/>
    </source>
</evidence>
<dbReference type="EMBL" id="VJMJ01000003">
    <property type="protein sequence ID" value="KAF0745036.1"/>
    <property type="molecule type" value="Genomic_DNA"/>
</dbReference>
<proteinExistence type="predicted"/>
<dbReference type="AlphaFoldDB" id="A0A6G0XX22"/>
<dbReference type="Gene3D" id="2.60.120.740">
    <property type="match status" value="2"/>
</dbReference>
<evidence type="ECO:0000313" key="2">
    <source>
        <dbReference type="EMBL" id="KAF0745036.1"/>
    </source>
</evidence>
<accession>A0A6G0XX22</accession>
<dbReference type="PANTHER" id="PTHR46780">
    <property type="entry name" value="PROTEIN EVA-1"/>
    <property type="match status" value="1"/>
</dbReference>
<sequence length="227" mass="22920">MGSPPSPPPPPPAPTAPPTPSLFLTSGASLITSTVGEGSTLNLDCGNPTLEISRVIFASYGLPDGSGLGARYGWCYAGNSQDVVQRTCLGSQTCSVGANNNVFGDPCVGTVKRLTVTAECTQRKVYATWTSVGDHGSAYASCAAGYVIDADAGSTYGNGNCALPNVADAVNTLCQGASSCTVPAEPAIFGSDPCPTAVRTLNVKVNCKLGKPVDAITAPLVPAKCTT</sequence>
<name>A0A6G0XX22_9STRA</name>
<comment type="caution">
    <text evidence="2">The sequence shown here is derived from an EMBL/GenBank/DDBJ whole genome shotgun (WGS) entry which is preliminary data.</text>
</comment>
<protein>
    <recommendedName>
        <fullName evidence="1">SUEL-type lectin domain-containing protein</fullName>
    </recommendedName>
</protein>
<dbReference type="Proteomes" id="UP000481153">
    <property type="component" value="Unassembled WGS sequence"/>
</dbReference>
<dbReference type="PROSITE" id="PS50228">
    <property type="entry name" value="SUEL_LECTIN"/>
    <property type="match status" value="2"/>
</dbReference>
<evidence type="ECO:0000259" key="1">
    <source>
        <dbReference type="PROSITE" id="PS50228"/>
    </source>
</evidence>
<dbReference type="InterPro" id="IPR000922">
    <property type="entry name" value="Lectin_gal-bd_dom"/>
</dbReference>
<dbReference type="CDD" id="cd22842">
    <property type="entry name" value="Gal_Rha_Lectin_BGal"/>
    <property type="match status" value="1"/>
</dbReference>